<organism evidence="1 2">
    <name type="scientific">Methylopila musalis</name>
    <dbReference type="NCBI Taxonomy" id="1134781"/>
    <lineage>
        <taxon>Bacteria</taxon>
        <taxon>Pseudomonadati</taxon>
        <taxon>Pseudomonadota</taxon>
        <taxon>Alphaproteobacteria</taxon>
        <taxon>Hyphomicrobiales</taxon>
        <taxon>Methylopilaceae</taxon>
        <taxon>Methylopila</taxon>
    </lineage>
</organism>
<dbReference type="Proteomes" id="UP001597171">
    <property type="component" value="Unassembled WGS sequence"/>
</dbReference>
<dbReference type="RefSeq" id="WP_378775856.1">
    <property type="nucleotide sequence ID" value="NZ_JBHTMX010000108.1"/>
</dbReference>
<dbReference type="PROSITE" id="PS51257">
    <property type="entry name" value="PROKAR_LIPOPROTEIN"/>
    <property type="match status" value="1"/>
</dbReference>
<sequence>MIVPKLRAATPGARATLILIGCAALSACTPPTGDFGRVEPSVVHDRLLPALGLEAARQRGEPVSYYRLTDAERTMRALGWGVVMPPLPEQWRERTLVELRRTRVLPAERVRLEKESYVRTLLAIDYRSSGARYAKLIDDVRADTDRIEPFFAAAAKVAEDDRVRARAADRVPELTPDESANVDGRIAENGLMIAWVRDSFEERLIAYRYALDRLVLETPDRKAVEAEEAIATFASVLRSLRPLGPAKGVFKG</sequence>
<reference evidence="2" key="1">
    <citation type="journal article" date="2019" name="Int. J. Syst. Evol. Microbiol.">
        <title>The Global Catalogue of Microorganisms (GCM) 10K type strain sequencing project: providing services to taxonomists for standard genome sequencing and annotation.</title>
        <authorList>
            <consortium name="The Broad Institute Genomics Platform"/>
            <consortium name="The Broad Institute Genome Sequencing Center for Infectious Disease"/>
            <person name="Wu L."/>
            <person name="Ma J."/>
        </authorList>
    </citation>
    <scope>NUCLEOTIDE SEQUENCE [LARGE SCALE GENOMIC DNA]</scope>
    <source>
        <strain evidence="2">CCUG 61696</strain>
    </source>
</reference>
<evidence type="ECO:0000313" key="2">
    <source>
        <dbReference type="Proteomes" id="UP001597171"/>
    </source>
</evidence>
<gene>
    <name evidence="1" type="ORF">ACFQ4O_11615</name>
</gene>
<proteinExistence type="predicted"/>
<evidence type="ECO:0000313" key="1">
    <source>
        <dbReference type="EMBL" id="MFD1332644.1"/>
    </source>
</evidence>
<name>A0ABW3Z8T8_9HYPH</name>
<comment type="caution">
    <text evidence="1">The sequence shown here is derived from an EMBL/GenBank/DDBJ whole genome shotgun (WGS) entry which is preliminary data.</text>
</comment>
<dbReference type="EMBL" id="JBHTMX010000108">
    <property type="protein sequence ID" value="MFD1332644.1"/>
    <property type="molecule type" value="Genomic_DNA"/>
</dbReference>
<accession>A0ABW3Z8T8</accession>
<protein>
    <recommendedName>
        <fullName evidence="3">Lipoprotein</fullName>
    </recommendedName>
</protein>
<evidence type="ECO:0008006" key="3">
    <source>
        <dbReference type="Google" id="ProtNLM"/>
    </source>
</evidence>
<keyword evidence="2" id="KW-1185">Reference proteome</keyword>